<comment type="caution">
    <text evidence="6">The sequence shown here is derived from an EMBL/GenBank/DDBJ whole genome shotgun (WGS) entry which is preliminary data.</text>
</comment>
<proteinExistence type="predicted"/>
<dbReference type="GO" id="GO:0005886">
    <property type="term" value="C:plasma membrane"/>
    <property type="evidence" value="ECO:0007669"/>
    <property type="project" value="TreeGrafter"/>
</dbReference>
<keyword evidence="1" id="KW-0732">Signal</keyword>
<keyword evidence="4" id="KW-0812">Transmembrane</keyword>
<feature type="domain" description="Ig-like" evidence="5">
    <location>
        <begin position="52"/>
        <end position="143"/>
    </location>
</feature>
<name>A0A4U1FMU5_MONMO</name>
<dbReference type="Gene3D" id="2.60.40.10">
    <property type="entry name" value="Immunoglobulins"/>
    <property type="match status" value="4"/>
</dbReference>
<evidence type="ECO:0000256" key="4">
    <source>
        <dbReference type="SAM" id="Phobius"/>
    </source>
</evidence>
<evidence type="ECO:0000256" key="2">
    <source>
        <dbReference type="ARBA" id="ARBA00022859"/>
    </source>
</evidence>
<feature type="compositionally biased region" description="Polar residues" evidence="3">
    <location>
        <begin position="567"/>
        <end position="582"/>
    </location>
</feature>
<evidence type="ECO:0000259" key="5">
    <source>
        <dbReference type="PROSITE" id="PS50835"/>
    </source>
</evidence>
<dbReference type="InterPro" id="IPR007110">
    <property type="entry name" value="Ig-like_dom"/>
</dbReference>
<feature type="domain" description="Ig-like" evidence="5">
    <location>
        <begin position="467"/>
        <end position="570"/>
    </location>
</feature>
<evidence type="ECO:0000313" key="7">
    <source>
        <dbReference type="Proteomes" id="UP000308365"/>
    </source>
</evidence>
<dbReference type="InterPro" id="IPR013783">
    <property type="entry name" value="Ig-like_fold"/>
</dbReference>
<keyword evidence="4" id="KW-0472">Membrane</keyword>
<accession>A0A4U1FMU5</accession>
<sequence length="643" mass="71672">HHIDGRVFPCSALILGGPGFASLCLELYKYLLLAMGSWAFCYVALCLLGAGPTDAEIYQVRFLLAEAGRNVTLECKQNLTYNSMYWYRQDPGQGLRLIYYSTVVKDVQRGDISEGYSVSREEKGLFPLTVKAAHTNQTALYLCSGSVTVEHGHNPPTIFFLPLVTMGSMLLCCVVFCLLGTGSMDVGITQTPRNRMANTGKSTVLECSQTKGHESMYWYRQDPGLGLRLIYYSHGVNDINEGDLSDGYRVSRKEQAKFSLFLEPATRNQTALYFCASSICTVLPGHLLSTQKDGVGESWAQVRNPCHWLPRLQLQNVSSCLYVIPALSLTDLKDAVVTQFPRHKVLKTGKELTLQCSQKQSHYSMYWYRQDPGFGLRLIYYSTNTNTTEKGDVSEGYRVSRNELEYFPLTLKSASTNQTSVYFCASRKGSGFSPENEDRGWQSDAAMGPRFLGCVLLCLLAADALEADVTQSPRHQITETGKRVTLTCSQNMQHNAMYWYRQDPGLGLKLIYFSTNVELLEKGDVPDGYIVSREKKPDFPLTLASASTNQTSLYLCASSLSTAQHSQLLSAQKGQPQEQGGSSLRRPHPTKKTNLPRHQCPQESFPDSPTLWTRGKAAPLQCVLLLLLVTVSFSKCRQDKLLC</sequence>
<protein>
    <recommendedName>
        <fullName evidence="5">Ig-like domain-containing protein</fullName>
    </recommendedName>
</protein>
<feature type="non-terminal residue" evidence="6">
    <location>
        <position position="1"/>
    </location>
</feature>
<feature type="transmembrane region" description="Helical" evidence="4">
    <location>
        <begin position="158"/>
        <end position="181"/>
    </location>
</feature>
<feature type="region of interest" description="Disordered" evidence="3">
    <location>
        <begin position="567"/>
        <end position="607"/>
    </location>
</feature>
<dbReference type="PANTHER" id="PTHR23268:SF110">
    <property type="entry name" value="T CELL RECEPTOR BETA VARIABLE 27"/>
    <property type="match status" value="1"/>
</dbReference>
<dbReference type="InterPro" id="IPR050413">
    <property type="entry name" value="TCR_beta_variable"/>
</dbReference>
<feature type="compositionally biased region" description="Basic residues" evidence="3">
    <location>
        <begin position="585"/>
        <end position="595"/>
    </location>
</feature>
<dbReference type="EMBL" id="RWIC01000084">
    <property type="protein sequence ID" value="TKC50386.1"/>
    <property type="molecule type" value="Genomic_DNA"/>
</dbReference>
<evidence type="ECO:0000313" key="6">
    <source>
        <dbReference type="EMBL" id="TKC50386.1"/>
    </source>
</evidence>
<keyword evidence="2" id="KW-0391">Immunity</keyword>
<evidence type="ECO:0000256" key="3">
    <source>
        <dbReference type="SAM" id="MobiDB-lite"/>
    </source>
</evidence>
<dbReference type="AlphaFoldDB" id="A0A4U1FMU5"/>
<dbReference type="InterPro" id="IPR003599">
    <property type="entry name" value="Ig_sub"/>
</dbReference>
<dbReference type="InterPro" id="IPR036179">
    <property type="entry name" value="Ig-like_dom_sf"/>
</dbReference>
<dbReference type="PANTHER" id="PTHR23268">
    <property type="entry name" value="T-CELL RECEPTOR BETA CHAIN"/>
    <property type="match status" value="1"/>
</dbReference>
<dbReference type="GO" id="GO:0002376">
    <property type="term" value="P:immune system process"/>
    <property type="evidence" value="ECO:0007669"/>
    <property type="project" value="UniProtKB-KW"/>
</dbReference>
<dbReference type="Pfam" id="PF07686">
    <property type="entry name" value="V-set"/>
    <property type="match status" value="4"/>
</dbReference>
<organism evidence="6 7">
    <name type="scientific">Monodon monoceros</name>
    <name type="common">Narwhal</name>
    <name type="synonym">Ceratodon monodon</name>
    <dbReference type="NCBI Taxonomy" id="40151"/>
    <lineage>
        <taxon>Eukaryota</taxon>
        <taxon>Metazoa</taxon>
        <taxon>Chordata</taxon>
        <taxon>Craniata</taxon>
        <taxon>Vertebrata</taxon>
        <taxon>Euteleostomi</taxon>
        <taxon>Mammalia</taxon>
        <taxon>Eutheria</taxon>
        <taxon>Laurasiatheria</taxon>
        <taxon>Artiodactyla</taxon>
        <taxon>Whippomorpha</taxon>
        <taxon>Cetacea</taxon>
        <taxon>Odontoceti</taxon>
        <taxon>Monodontidae</taxon>
        <taxon>Monodon</taxon>
    </lineage>
</organism>
<reference evidence="7" key="1">
    <citation type="journal article" date="2019" name="IScience">
        <title>Narwhal Genome Reveals Long-Term Low Genetic Diversity despite Current Large Abundance Size.</title>
        <authorList>
            <person name="Westbury M.V."/>
            <person name="Petersen B."/>
            <person name="Garde E."/>
            <person name="Heide-Jorgensen M.P."/>
            <person name="Lorenzen E.D."/>
        </authorList>
    </citation>
    <scope>NUCLEOTIDE SEQUENCE [LARGE SCALE GENOMIC DNA]</scope>
</reference>
<feature type="domain" description="Ig-like" evidence="5">
    <location>
        <begin position="325"/>
        <end position="424"/>
    </location>
</feature>
<dbReference type="GO" id="GO:0007166">
    <property type="term" value="P:cell surface receptor signaling pathway"/>
    <property type="evidence" value="ECO:0007669"/>
    <property type="project" value="TreeGrafter"/>
</dbReference>
<feature type="domain" description="Ig-like" evidence="5">
    <location>
        <begin position="156"/>
        <end position="275"/>
    </location>
</feature>
<dbReference type="Proteomes" id="UP000308365">
    <property type="component" value="Unassembled WGS sequence"/>
</dbReference>
<keyword evidence="4" id="KW-1133">Transmembrane helix</keyword>
<feature type="transmembrane region" description="Helical" evidence="4">
    <location>
        <begin position="30"/>
        <end position="51"/>
    </location>
</feature>
<evidence type="ECO:0000256" key="1">
    <source>
        <dbReference type="ARBA" id="ARBA00022729"/>
    </source>
</evidence>
<dbReference type="SMART" id="SM00409">
    <property type="entry name" value="IG"/>
    <property type="match status" value="4"/>
</dbReference>
<dbReference type="InterPro" id="IPR013106">
    <property type="entry name" value="Ig_V-set"/>
</dbReference>
<gene>
    <name evidence="6" type="ORF">EI555_014299</name>
</gene>
<dbReference type="PROSITE" id="PS50835">
    <property type="entry name" value="IG_LIKE"/>
    <property type="match status" value="4"/>
</dbReference>
<dbReference type="SUPFAM" id="SSF48726">
    <property type="entry name" value="Immunoglobulin"/>
    <property type="match status" value="4"/>
</dbReference>
<dbReference type="SMART" id="SM00406">
    <property type="entry name" value="IGv"/>
    <property type="match status" value="4"/>
</dbReference>